<dbReference type="FunFam" id="1.10.10.10:FF:000001">
    <property type="entry name" value="LysR family transcriptional regulator"/>
    <property type="match status" value="1"/>
</dbReference>
<dbReference type="PANTHER" id="PTHR30346">
    <property type="entry name" value="TRANSCRIPTIONAL DUAL REGULATOR HCAR-RELATED"/>
    <property type="match status" value="1"/>
</dbReference>
<organism evidence="7 8">
    <name type="scientific">Consotaella salsifontis</name>
    <dbReference type="NCBI Taxonomy" id="1365950"/>
    <lineage>
        <taxon>Bacteria</taxon>
        <taxon>Pseudomonadati</taxon>
        <taxon>Pseudomonadota</taxon>
        <taxon>Alphaproteobacteria</taxon>
        <taxon>Hyphomicrobiales</taxon>
        <taxon>Aurantimonadaceae</taxon>
        <taxon>Consotaella</taxon>
    </lineage>
</organism>
<evidence type="ECO:0000256" key="4">
    <source>
        <dbReference type="ARBA" id="ARBA00023159"/>
    </source>
</evidence>
<reference evidence="7 8" key="1">
    <citation type="submission" date="2017-02" db="EMBL/GenBank/DDBJ databases">
        <authorList>
            <person name="Peterson S.W."/>
        </authorList>
    </citation>
    <scope>NUCLEOTIDE SEQUENCE [LARGE SCALE GENOMIC DNA]</scope>
    <source>
        <strain evidence="7 8">USBA 369</strain>
    </source>
</reference>
<dbReference type="Pfam" id="PF03466">
    <property type="entry name" value="LysR_substrate"/>
    <property type="match status" value="1"/>
</dbReference>
<evidence type="ECO:0000259" key="6">
    <source>
        <dbReference type="PROSITE" id="PS50931"/>
    </source>
</evidence>
<keyword evidence="2" id="KW-0805">Transcription regulation</keyword>
<dbReference type="InterPro" id="IPR000847">
    <property type="entry name" value="LysR_HTH_N"/>
</dbReference>
<dbReference type="SUPFAM" id="SSF46785">
    <property type="entry name" value="Winged helix' DNA-binding domain"/>
    <property type="match status" value="1"/>
</dbReference>
<dbReference type="STRING" id="1365950.SAMN05428963_11413"/>
<evidence type="ECO:0000313" key="7">
    <source>
        <dbReference type="EMBL" id="SKA31495.1"/>
    </source>
</evidence>
<evidence type="ECO:0000313" key="8">
    <source>
        <dbReference type="Proteomes" id="UP000190135"/>
    </source>
</evidence>
<dbReference type="CDD" id="cd08411">
    <property type="entry name" value="PBP2_OxyR"/>
    <property type="match status" value="1"/>
</dbReference>
<comment type="similarity">
    <text evidence="1">Belongs to the LysR transcriptional regulatory family.</text>
</comment>
<gene>
    <name evidence="7" type="ORF">SAMN05428963_11413</name>
</gene>
<evidence type="ECO:0000256" key="3">
    <source>
        <dbReference type="ARBA" id="ARBA00023125"/>
    </source>
</evidence>
<dbReference type="InterPro" id="IPR036390">
    <property type="entry name" value="WH_DNA-bd_sf"/>
</dbReference>
<dbReference type="GO" id="GO:0003677">
    <property type="term" value="F:DNA binding"/>
    <property type="evidence" value="ECO:0007669"/>
    <property type="project" value="UniProtKB-KW"/>
</dbReference>
<dbReference type="PANTHER" id="PTHR30346:SF26">
    <property type="entry name" value="HYDROGEN PEROXIDE-INDUCIBLE GENES ACTIVATOR"/>
    <property type="match status" value="1"/>
</dbReference>
<dbReference type="PRINTS" id="PR00039">
    <property type="entry name" value="HTHLYSR"/>
</dbReference>
<dbReference type="Proteomes" id="UP000190135">
    <property type="component" value="Unassembled WGS sequence"/>
</dbReference>
<accession>A0A1T4STB7</accession>
<dbReference type="Gene3D" id="3.40.190.10">
    <property type="entry name" value="Periplasmic binding protein-like II"/>
    <property type="match status" value="2"/>
</dbReference>
<keyword evidence="8" id="KW-1185">Reference proteome</keyword>
<keyword evidence="5" id="KW-0804">Transcription</keyword>
<feature type="domain" description="HTH lysR-type" evidence="6">
    <location>
        <begin position="4"/>
        <end position="61"/>
    </location>
</feature>
<dbReference type="RefSeq" id="WP_078709646.1">
    <property type="nucleotide sequence ID" value="NZ_FUXL01000014.1"/>
</dbReference>
<evidence type="ECO:0000256" key="5">
    <source>
        <dbReference type="ARBA" id="ARBA00023163"/>
    </source>
</evidence>
<dbReference type="OrthoDB" id="9775392at2"/>
<keyword evidence="3" id="KW-0238">DNA-binding</keyword>
<sequence>MASPTIRQMRYFDALAEVLHFGKAARRLNISQPALSAQIQQMEAFFGSPLLERRASGVMLTAEGRAVAQRVRHILADISDLEALAARSDEVLGGRLKIGFIASVAPYLLPALLPELRTRHARLKIEIRESITATLVDALDGGELDCIVLALPFRRPGIEVIDLFDDPFHLAVPEREADAFPSPVRLDLIDKERLILLEEGHCLRDQALQICGIIEPGRLAALGATSLATILRMVAEGLGVTLVPEIAVAAERLSGGIAIRPIAAPVPSRRLALAFRSTSGRRQDYEALAETIRRVAEVDREKQEQPAFR</sequence>
<dbReference type="InterPro" id="IPR036388">
    <property type="entry name" value="WH-like_DNA-bd_sf"/>
</dbReference>
<proteinExistence type="inferred from homology"/>
<dbReference type="SUPFAM" id="SSF53850">
    <property type="entry name" value="Periplasmic binding protein-like II"/>
    <property type="match status" value="1"/>
</dbReference>
<name>A0A1T4STB7_9HYPH</name>
<dbReference type="GO" id="GO:0003700">
    <property type="term" value="F:DNA-binding transcription factor activity"/>
    <property type="evidence" value="ECO:0007669"/>
    <property type="project" value="InterPro"/>
</dbReference>
<keyword evidence="4" id="KW-0010">Activator</keyword>
<dbReference type="Gene3D" id="1.10.10.10">
    <property type="entry name" value="Winged helix-like DNA-binding domain superfamily/Winged helix DNA-binding domain"/>
    <property type="match status" value="1"/>
</dbReference>
<dbReference type="GO" id="GO:0032993">
    <property type="term" value="C:protein-DNA complex"/>
    <property type="evidence" value="ECO:0007669"/>
    <property type="project" value="TreeGrafter"/>
</dbReference>
<dbReference type="Pfam" id="PF00126">
    <property type="entry name" value="HTH_1"/>
    <property type="match status" value="1"/>
</dbReference>
<evidence type="ECO:0000256" key="2">
    <source>
        <dbReference type="ARBA" id="ARBA00023015"/>
    </source>
</evidence>
<dbReference type="InterPro" id="IPR005119">
    <property type="entry name" value="LysR_subst-bd"/>
</dbReference>
<protein>
    <submittedName>
        <fullName evidence="7">LysR family transcriptional regulator, hydrogen peroxide-inducible genes activator</fullName>
    </submittedName>
</protein>
<dbReference type="EMBL" id="FUXL01000014">
    <property type="protein sequence ID" value="SKA31495.1"/>
    <property type="molecule type" value="Genomic_DNA"/>
</dbReference>
<dbReference type="PROSITE" id="PS50931">
    <property type="entry name" value="HTH_LYSR"/>
    <property type="match status" value="1"/>
</dbReference>
<evidence type="ECO:0000256" key="1">
    <source>
        <dbReference type="ARBA" id="ARBA00009437"/>
    </source>
</evidence>
<dbReference type="AlphaFoldDB" id="A0A1T4STB7"/>